<evidence type="ECO:0000256" key="1">
    <source>
        <dbReference type="SAM" id="SignalP"/>
    </source>
</evidence>
<sequence length="167" mass="16243">MQMPKLGRRTALLAAAATMTTGLFAAAGAAPAMADTVTVNYDCVGYPSDIAVTIDAPATAGVGDTATFEVSSVVTTGAPQDLPAGEVVTDMAIVVGGAQSGTITASGLTNEATPAGQPVNMVGGEAQITFTSAGSVTFTPSTTTQVDNGAQCTVVGEAPVGATTVVS</sequence>
<evidence type="ECO:0000313" key="2">
    <source>
        <dbReference type="EMBL" id="ABY66010.1"/>
    </source>
</evidence>
<dbReference type="AlphaFoldDB" id="B0BLN5"/>
<reference evidence="2" key="1">
    <citation type="journal article" date="2003" name="Proc. Natl. Acad. Sci. U.S.A.">
        <title>Rapid PCR amplification of minimal enediyne polyketide synthase cassettes leads to a predictive familial classification model.</title>
        <authorList>
            <person name="Liu W."/>
            <person name="Ahlert J."/>
            <person name="Gao Q."/>
            <person name="Wendt-Pienkowski E."/>
            <person name="Shen B."/>
            <person name="Thorson J.S."/>
        </authorList>
    </citation>
    <scope>NUCLEOTIDE SEQUENCE</scope>
    <source>
        <strain evidence="2">ATCC 39144</strain>
    </source>
</reference>
<feature type="chain" id="PRO_5038739076" evidence="1">
    <location>
        <begin position="26"/>
        <end position="167"/>
    </location>
</feature>
<keyword evidence="1" id="KW-0732">Signal</keyword>
<protein>
    <submittedName>
        <fullName evidence="2">Binding protein</fullName>
    </submittedName>
</protein>
<dbReference type="EMBL" id="AY271660">
    <property type="protein sequence ID" value="ABY66010.1"/>
    <property type="molecule type" value="Genomic_DNA"/>
</dbReference>
<organism evidence="2">
    <name type="scientific">Actinomadura madurae</name>
    <dbReference type="NCBI Taxonomy" id="1993"/>
    <lineage>
        <taxon>Bacteria</taxon>
        <taxon>Bacillati</taxon>
        <taxon>Actinomycetota</taxon>
        <taxon>Actinomycetes</taxon>
        <taxon>Streptosporangiales</taxon>
        <taxon>Thermomonosporaceae</taxon>
        <taxon>Actinomadura</taxon>
    </lineage>
</organism>
<proteinExistence type="predicted"/>
<accession>B0BLN5</accession>
<reference evidence="2" key="2">
    <citation type="journal article" date="2007" name="J. Am. Chem. Soc.">
        <title>Characterization of the maduropeptin biosynthetic gene cluster from Actinomadura madurae ATCC 39144 supporting a unifying paradigm for enediyne biosynthesis.</title>
        <authorList>
            <person name="Van Lanen S.G."/>
            <person name="Oh T.J."/>
            <person name="Liu W."/>
            <person name="Wendt-Pienkowski E."/>
            <person name="Shen B."/>
        </authorList>
    </citation>
    <scope>NUCLEOTIDE SEQUENCE</scope>
    <source>
        <strain evidence="2">ATCC 39144</strain>
    </source>
</reference>
<dbReference type="PROSITE" id="PS51318">
    <property type="entry name" value="TAT"/>
    <property type="match status" value="1"/>
</dbReference>
<gene>
    <name evidence="2" type="primary">mdpA</name>
</gene>
<feature type="signal peptide" evidence="1">
    <location>
        <begin position="1"/>
        <end position="25"/>
    </location>
</feature>
<reference evidence="2" key="3">
    <citation type="submission" date="2007-05" db="EMBL/GenBank/DDBJ databases">
        <title>Characterization of the Gene Cluster for Maduropeptin from Actinomadura madurae ATCC 39144 Establishes a Unifying Paradigm for Enediyne Biosynthesis.</title>
        <authorList>
            <person name="Van Lanen S.G."/>
            <person name="Oh T.-J."/>
            <person name="Liu W."/>
            <person name="Wendt-Pienkowski E."/>
            <person name="Shen B."/>
        </authorList>
    </citation>
    <scope>NUCLEOTIDE SEQUENCE</scope>
    <source>
        <strain evidence="2">ATCC 39144</strain>
    </source>
</reference>
<name>B0BLN5_9ACTN</name>
<dbReference type="InterPro" id="IPR006311">
    <property type="entry name" value="TAT_signal"/>
</dbReference>